<evidence type="ECO:0000256" key="3">
    <source>
        <dbReference type="ARBA" id="ARBA00022989"/>
    </source>
</evidence>
<sequence length="93" mass="10386">NDGEILIDGMTGFERFVEIMKVKPSIVDKEDALTLKEIKGKIEFKNVAFKYSEKKFVLSKINLTIMPGETMALVGPSGGGKTTLWIVNYWCAL</sequence>
<dbReference type="GO" id="GO:0016020">
    <property type="term" value="C:membrane"/>
    <property type="evidence" value="ECO:0007669"/>
    <property type="project" value="UniProtKB-SubCell"/>
</dbReference>
<gene>
    <name evidence="6" type="ORF">S03H2_23233</name>
</gene>
<dbReference type="GO" id="GO:0016887">
    <property type="term" value="F:ATP hydrolysis activity"/>
    <property type="evidence" value="ECO:0007669"/>
    <property type="project" value="InterPro"/>
</dbReference>
<comment type="caution">
    <text evidence="6">The sequence shown here is derived from an EMBL/GenBank/DDBJ whole genome shotgun (WGS) entry which is preliminary data.</text>
</comment>
<dbReference type="GO" id="GO:0005524">
    <property type="term" value="F:ATP binding"/>
    <property type="evidence" value="ECO:0007669"/>
    <property type="project" value="InterPro"/>
</dbReference>
<accession>X1HE90</accession>
<evidence type="ECO:0000256" key="2">
    <source>
        <dbReference type="ARBA" id="ARBA00022692"/>
    </source>
</evidence>
<name>X1HE90_9ZZZZ</name>
<reference evidence="6" key="1">
    <citation type="journal article" date="2014" name="Front. Microbiol.">
        <title>High frequency of phylogenetically diverse reductive dehalogenase-homologous genes in deep subseafloor sedimentary metagenomes.</title>
        <authorList>
            <person name="Kawai M."/>
            <person name="Futagami T."/>
            <person name="Toyoda A."/>
            <person name="Takaki Y."/>
            <person name="Nishi S."/>
            <person name="Hori S."/>
            <person name="Arai W."/>
            <person name="Tsubouchi T."/>
            <person name="Morono Y."/>
            <person name="Uchiyama I."/>
            <person name="Ito T."/>
            <person name="Fujiyama A."/>
            <person name="Inagaki F."/>
            <person name="Takami H."/>
        </authorList>
    </citation>
    <scope>NUCLEOTIDE SEQUENCE</scope>
    <source>
        <strain evidence="6">Expedition CK06-06</strain>
    </source>
</reference>
<dbReference type="InterPro" id="IPR039421">
    <property type="entry name" value="Type_1_exporter"/>
</dbReference>
<keyword evidence="3" id="KW-1133">Transmembrane helix</keyword>
<dbReference type="InterPro" id="IPR036640">
    <property type="entry name" value="ABC1_TM_sf"/>
</dbReference>
<proteinExistence type="predicted"/>
<dbReference type="Pfam" id="PF00005">
    <property type="entry name" value="ABC_tran"/>
    <property type="match status" value="1"/>
</dbReference>
<evidence type="ECO:0000256" key="4">
    <source>
        <dbReference type="ARBA" id="ARBA00023136"/>
    </source>
</evidence>
<keyword evidence="2" id="KW-0812">Transmembrane</keyword>
<dbReference type="AlphaFoldDB" id="X1HE90"/>
<dbReference type="InterPro" id="IPR027417">
    <property type="entry name" value="P-loop_NTPase"/>
</dbReference>
<dbReference type="InterPro" id="IPR003439">
    <property type="entry name" value="ABC_transporter-like_ATP-bd"/>
</dbReference>
<dbReference type="PANTHER" id="PTHR43394:SF1">
    <property type="entry name" value="ATP-BINDING CASSETTE SUB-FAMILY B MEMBER 10, MITOCHONDRIAL"/>
    <property type="match status" value="1"/>
</dbReference>
<keyword evidence="4" id="KW-0472">Membrane</keyword>
<dbReference type="GO" id="GO:0015421">
    <property type="term" value="F:ABC-type oligopeptide transporter activity"/>
    <property type="evidence" value="ECO:0007669"/>
    <property type="project" value="TreeGrafter"/>
</dbReference>
<dbReference type="Gene3D" id="1.20.1560.10">
    <property type="entry name" value="ABC transporter type 1, transmembrane domain"/>
    <property type="match status" value="1"/>
</dbReference>
<dbReference type="EMBL" id="BARU01012658">
    <property type="protein sequence ID" value="GAH43608.1"/>
    <property type="molecule type" value="Genomic_DNA"/>
</dbReference>
<evidence type="ECO:0000259" key="5">
    <source>
        <dbReference type="Pfam" id="PF00005"/>
    </source>
</evidence>
<comment type="subcellular location">
    <subcellularLocation>
        <location evidence="1">Membrane</location>
        <topology evidence="1">Multi-pass membrane protein</topology>
    </subcellularLocation>
</comment>
<feature type="non-terminal residue" evidence="6">
    <location>
        <position position="1"/>
    </location>
</feature>
<evidence type="ECO:0000313" key="6">
    <source>
        <dbReference type="EMBL" id="GAH43608.1"/>
    </source>
</evidence>
<dbReference type="PANTHER" id="PTHR43394">
    <property type="entry name" value="ATP-DEPENDENT PERMEASE MDL1, MITOCHONDRIAL"/>
    <property type="match status" value="1"/>
</dbReference>
<dbReference type="SUPFAM" id="SSF52540">
    <property type="entry name" value="P-loop containing nucleoside triphosphate hydrolases"/>
    <property type="match status" value="1"/>
</dbReference>
<feature type="domain" description="ABC transporter" evidence="5">
    <location>
        <begin position="58"/>
        <end position="84"/>
    </location>
</feature>
<protein>
    <recommendedName>
        <fullName evidence="5">ABC transporter domain-containing protein</fullName>
    </recommendedName>
</protein>
<organism evidence="6">
    <name type="scientific">marine sediment metagenome</name>
    <dbReference type="NCBI Taxonomy" id="412755"/>
    <lineage>
        <taxon>unclassified sequences</taxon>
        <taxon>metagenomes</taxon>
        <taxon>ecological metagenomes</taxon>
    </lineage>
</organism>
<dbReference type="Gene3D" id="3.40.50.300">
    <property type="entry name" value="P-loop containing nucleotide triphosphate hydrolases"/>
    <property type="match status" value="1"/>
</dbReference>
<evidence type="ECO:0000256" key="1">
    <source>
        <dbReference type="ARBA" id="ARBA00004141"/>
    </source>
</evidence>